<feature type="domain" description="Flavodoxin-like" evidence="4">
    <location>
        <begin position="4"/>
        <end position="149"/>
    </location>
</feature>
<dbReference type="RefSeq" id="WP_085937895.1">
    <property type="nucleotide sequence ID" value="NZ_FUWJ01000017.1"/>
</dbReference>
<dbReference type="InterPro" id="IPR001226">
    <property type="entry name" value="Flavodoxin_CS"/>
</dbReference>
<dbReference type="Gene3D" id="3.40.50.360">
    <property type="match status" value="1"/>
</dbReference>
<dbReference type="GO" id="GO:0016020">
    <property type="term" value="C:membrane"/>
    <property type="evidence" value="ECO:0007669"/>
    <property type="project" value="TreeGrafter"/>
</dbReference>
<gene>
    <name evidence="5" type="ORF">SAMN02745126_06161</name>
</gene>
<reference evidence="6" key="1">
    <citation type="submission" date="2017-02" db="EMBL/GenBank/DDBJ databases">
        <authorList>
            <person name="Varghese N."/>
            <person name="Submissions S."/>
        </authorList>
    </citation>
    <scope>NUCLEOTIDE SEQUENCE [LARGE SCALE GENOMIC DNA]</scope>
    <source>
        <strain evidence="6">ATCC 27094</strain>
    </source>
</reference>
<keyword evidence="6" id="KW-1185">Reference proteome</keyword>
<dbReference type="InterPro" id="IPR005025">
    <property type="entry name" value="FMN_Rdtase-like_dom"/>
</dbReference>
<dbReference type="PROSITE" id="PS00201">
    <property type="entry name" value="FLAVODOXIN"/>
    <property type="match status" value="1"/>
</dbReference>
<dbReference type="Proteomes" id="UP000190092">
    <property type="component" value="Unassembled WGS sequence"/>
</dbReference>
<dbReference type="PROSITE" id="PS50902">
    <property type="entry name" value="FLAVODOXIN_LIKE"/>
    <property type="match status" value="1"/>
</dbReference>
<evidence type="ECO:0000313" key="5">
    <source>
        <dbReference type="EMBL" id="SKA39184.1"/>
    </source>
</evidence>
<dbReference type="AlphaFoldDB" id="A0A1T4TFH0"/>
<protein>
    <submittedName>
        <fullName evidence="5">Multimeric flavodoxin WrbA</fullName>
    </submittedName>
</protein>
<accession>A0A1T4TFH0</accession>
<dbReference type="SUPFAM" id="SSF52218">
    <property type="entry name" value="Flavoproteins"/>
    <property type="match status" value="1"/>
</dbReference>
<sequence length="195" mass="20450">MSNVAIVFHSGYGHTKALAEAVAAGAEQVAGTKVSLIPVAEAEQREAELDAADAIIFGSPTYMGGVSADFAKFKDWTSKRWMSRTWQDKLAAGFTGSASWNGDKHNTLYQFVTLAAQHGMIWVGLGLPPGNNHSKGSIEDLNRTGASIGAMAQANADQGVEGIAPSDFKTMNELGKRVALAAARWTATAPVAKAA</sequence>
<dbReference type="InterPro" id="IPR008254">
    <property type="entry name" value="Flavodoxin/NO_synth"/>
</dbReference>
<evidence type="ECO:0000256" key="2">
    <source>
        <dbReference type="ARBA" id="ARBA00022630"/>
    </source>
</evidence>
<dbReference type="OrthoDB" id="9801479at2"/>
<dbReference type="PANTHER" id="PTHR30546:SF23">
    <property type="entry name" value="FLAVOPROTEIN-LIKE PROTEIN YCP4-RELATED"/>
    <property type="match status" value="1"/>
</dbReference>
<dbReference type="InterPro" id="IPR029039">
    <property type="entry name" value="Flavoprotein-like_sf"/>
</dbReference>
<dbReference type="EMBL" id="FUWJ01000017">
    <property type="protein sequence ID" value="SKA39184.1"/>
    <property type="molecule type" value="Genomic_DNA"/>
</dbReference>
<organism evidence="5 6">
    <name type="scientific">Enhydrobacter aerosaccus</name>
    <dbReference type="NCBI Taxonomy" id="225324"/>
    <lineage>
        <taxon>Bacteria</taxon>
        <taxon>Pseudomonadati</taxon>
        <taxon>Pseudomonadota</taxon>
        <taxon>Alphaproteobacteria</taxon>
        <taxon>Hyphomicrobiales</taxon>
        <taxon>Enhydrobacter</taxon>
    </lineage>
</organism>
<keyword evidence="3" id="KW-0288">FMN</keyword>
<evidence type="ECO:0000313" key="6">
    <source>
        <dbReference type="Proteomes" id="UP000190092"/>
    </source>
</evidence>
<dbReference type="GO" id="GO:0003955">
    <property type="term" value="F:NAD(P)H dehydrogenase (quinone) activity"/>
    <property type="evidence" value="ECO:0007669"/>
    <property type="project" value="TreeGrafter"/>
</dbReference>
<dbReference type="GO" id="GO:0010181">
    <property type="term" value="F:FMN binding"/>
    <property type="evidence" value="ECO:0007669"/>
    <property type="project" value="InterPro"/>
</dbReference>
<evidence type="ECO:0000256" key="3">
    <source>
        <dbReference type="ARBA" id="ARBA00022643"/>
    </source>
</evidence>
<dbReference type="STRING" id="225324.SAMN02745126_06161"/>
<evidence type="ECO:0000256" key="1">
    <source>
        <dbReference type="ARBA" id="ARBA00001917"/>
    </source>
</evidence>
<proteinExistence type="predicted"/>
<name>A0A1T4TFH0_9HYPH</name>
<dbReference type="GO" id="GO:0009055">
    <property type="term" value="F:electron transfer activity"/>
    <property type="evidence" value="ECO:0007669"/>
    <property type="project" value="InterPro"/>
</dbReference>
<evidence type="ECO:0000259" key="4">
    <source>
        <dbReference type="PROSITE" id="PS50902"/>
    </source>
</evidence>
<comment type="cofactor">
    <cofactor evidence="1">
        <name>FMN</name>
        <dbReference type="ChEBI" id="CHEBI:58210"/>
    </cofactor>
</comment>
<keyword evidence="2" id="KW-0285">Flavoprotein</keyword>
<dbReference type="Pfam" id="PF03358">
    <property type="entry name" value="FMN_red"/>
    <property type="match status" value="1"/>
</dbReference>
<dbReference type="PANTHER" id="PTHR30546">
    <property type="entry name" value="FLAVODOXIN-RELATED PROTEIN WRBA-RELATED"/>
    <property type="match status" value="1"/>
</dbReference>